<keyword evidence="2" id="KW-1185">Reference proteome</keyword>
<evidence type="ECO:0000313" key="2">
    <source>
        <dbReference type="Proteomes" id="UP001355207"/>
    </source>
</evidence>
<sequence length="400" mass="45432">MDNTTETRLFATSIEDRLVAIEDQLDEYGKLLREGDACERSGHTPVSVAIKTNDQSRMTNPVHIDKISNSTWRSAVQSNISKVLGYRNRSMGDNEMALEIDINGDYINLLYPDTNDEPSRISAYHEEFQKKYFESLREKAIKLTTANEMIHYVFTINPDTLVARSIDAIFTINNDRNPIKTAISRNIWETSTRRNLIGAEQSFLHAPHDTEISNITPNENTQSIVKTDEIKLSLSSNDLEQLILDRASTSTRLRNEALIRTNQFTLPIERMQELLQGQKEHFSSVNKYEARRRKDLTRVIEDQSNLTDDEWSTKGDILPALYPSKYDGISNISKFKLIDKDLGFVSIGEPIKVNLWVSKNGQSTIPPETTLFPTEATFDKTVKEAYERAAAKISQTSSSA</sequence>
<accession>A0AAX4JU93</accession>
<dbReference type="AlphaFoldDB" id="A0AAX4JU93"/>
<protein>
    <submittedName>
        <fullName evidence="1">Uncharacterized protein</fullName>
    </submittedName>
</protein>
<name>A0AAX4JU93_9TREE</name>
<dbReference type="GeneID" id="91094593"/>
<reference evidence="1 2" key="1">
    <citation type="submission" date="2024-01" db="EMBL/GenBank/DDBJ databases">
        <title>Comparative genomics of Cryptococcus and Kwoniella reveals pathogenesis evolution and contrasting modes of karyotype evolution via chromosome fusion or intercentromeric recombination.</title>
        <authorList>
            <person name="Coelho M.A."/>
            <person name="David-Palma M."/>
            <person name="Shea T."/>
            <person name="Bowers K."/>
            <person name="McGinley-Smith S."/>
            <person name="Mohammad A.W."/>
            <person name="Gnirke A."/>
            <person name="Yurkov A.M."/>
            <person name="Nowrousian M."/>
            <person name="Sun S."/>
            <person name="Cuomo C.A."/>
            <person name="Heitman J."/>
        </authorList>
    </citation>
    <scope>NUCLEOTIDE SEQUENCE [LARGE SCALE GENOMIC DNA]</scope>
    <source>
        <strain evidence="1 2">CBS 6074</strain>
    </source>
</reference>
<evidence type="ECO:0000313" key="1">
    <source>
        <dbReference type="EMBL" id="WWC89006.1"/>
    </source>
</evidence>
<dbReference type="Proteomes" id="UP001355207">
    <property type="component" value="Chromosome 5"/>
</dbReference>
<dbReference type="RefSeq" id="XP_066075769.1">
    <property type="nucleotide sequence ID" value="XM_066219672.1"/>
</dbReference>
<organism evidence="1 2">
    <name type="scientific">Kwoniella dendrophila CBS 6074</name>
    <dbReference type="NCBI Taxonomy" id="1295534"/>
    <lineage>
        <taxon>Eukaryota</taxon>
        <taxon>Fungi</taxon>
        <taxon>Dikarya</taxon>
        <taxon>Basidiomycota</taxon>
        <taxon>Agaricomycotina</taxon>
        <taxon>Tremellomycetes</taxon>
        <taxon>Tremellales</taxon>
        <taxon>Cryptococcaceae</taxon>
        <taxon>Kwoniella</taxon>
    </lineage>
</organism>
<dbReference type="EMBL" id="CP144102">
    <property type="protein sequence ID" value="WWC89006.1"/>
    <property type="molecule type" value="Genomic_DNA"/>
</dbReference>
<proteinExistence type="predicted"/>
<gene>
    <name evidence="1" type="ORF">L201_003923</name>
</gene>